<dbReference type="Proteomes" id="UP001165120">
    <property type="component" value="Unassembled WGS sequence"/>
</dbReference>
<organism evidence="2 3">
    <name type="scientific">Candida boidinii</name>
    <name type="common">Yeast</name>
    <dbReference type="NCBI Taxonomy" id="5477"/>
    <lineage>
        <taxon>Eukaryota</taxon>
        <taxon>Fungi</taxon>
        <taxon>Dikarya</taxon>
        <taxon>Ascomycota</taxon>
        <taxon>Saccharomycotina</taxon>
        <taxon>Pichiomycetes</taxon>
        <taxon>Pichiales</taxon>
        <taxon>Pichiaceae</taxon>
        <taxon>Ogataea</taxon>
        <taxon>Ogataea/Candida clade</taxon>
    </lineage>
</organism>
<comment type="caution">
    <text evidence="2">The sequence shown here is derived from an EMBL/GenBank/DDBJ whole genome shotgun (WGS) entry which is preliminary data.</text>
</comment>
<reference evidence="2" key="1">
    <citation type="submission" date="2023-04" db="EMBL/GenBank/DDBJ databases">
        <title>Candida boidinii NBRC 10035.</title>
        <authorList>
            <person name="Ichikawa N."/>
            <person name="Sato H."/>
            <person name="Tonouchi N."/>
        </authorList>
    </citation>
    <scope>NUCLEOTIDE SEQUENCE</scope>
    <source>
        <strain evidence="2">NBRC 10035</strain>
    </source>
</reference>
<feature type="compositionally biased region" description="Low complexity" evidence="1">
    <location>
        <begin position="94"/>
        <end position="103"/>
    </location>
</feature>
<gene>
    <name evidence="2" type="ORF">Cboi02_000533800</name>
</gene>
<accession>A0A9W6T8D7</accession>
<protein>
    <submittedName>
        <fullName evidence="2">Unnamed protein product</fullName>
    </submittedName>
</protein>
<sequence>MVPFSSSHLGEDTSTQPKLKQRKTRSSRSGYKNMLQQSQQKSFPSNHHHHHHQQSEQGFQNTMTPQQSNNQGNSSQQGLPMNNKSQVLAGGPVNNSNNENGENFTGTDAQGLEYSYWALNDEFWSDLIVSLDGSNQDLSSGNFFGNDNNF</sequence>
<evidence type="ECO:0000313" key="2">
    <source>
        <dbReference type="EMBL" id="GME76865.1"/>
    </source>
</evidence>
<evidence type="ECO:0000313" key="3">
    <source>
        <dbReference type="Proteomes" id="UP001165120"/>
    </source>
</evidence>
<feature type="compositionally biased region" description="Polar residues" evidence="1">
    <location>
        <begin position="55"/>
        <end position="65"/>
    </location>
</feature>
<dbReference type="AlphaFoldDB" id="A0A9W6T8D7"/>
<evidence type="ECO:0000256" key="1">
    <source>
        <dbReference type="SAM" id="MobiDB-lite"/>
    </source>
</evidence>
<feature type="compositionally biased region" description="Polar residues" evidence="1">
    <location>
        <begin position="1"/>
        <end position="18"/>
    </location>
</feature>
<feature type="compositionally biased region" description="Polar residues" evidence="1">
    <location>
        <begin position="27"/>
        <end position="45"/>
    </location>
</feature>
<dbReference type="EMBL" id="BSXN01002529">
    <property type="protein sequence ID" value="GME76865.1"/>
    <property type="molecule type" value="Genomic_DNA"/>
</dbReference>
<keyword evidence="3" id="KW-1185">Reference proteome</keyword>
<feature type="compositionally biased region" description="Low complexity" evidence="1">
    <location>
        <begin position="66"/>
        <end position="78"/>
    </location>
</feature>
<name>A0A9W6T8D7_CANBO</name>
<feature type="region of interest" description="Disordered" evidence="1">
    <location>
        <begin position="1"/>
        <end position="106"/>
    </location>
</feature>
<proteinExistence type="predicted"/>